<accession>A0ABW2KTJ1</accession>
<dbReference type="RefSeq" id="WP_377357154.1">
    <property type="nucleotide sequence ID" value="NZ_JBHTCM010000006.1"/>
</dbReference>
<sequence length="377" mass="39056">MPNYTRYLDVFLTHSSGWYDFAGEVAEQANHQTAAHGLAQQVLITGVPPAGTPGGAVLTPQLPTPPLNASGYVGVVVPVAHIAGAVVNPAYQQYVQWVGDTGQIGKIRVNSHGDGQGHFLMYDQPHTASDAANAAQLVAWLAANGMPQPTIGMVDTVFGNKASNGLVTLAFAFCMAARGPTEGASQSLLSGALNPGPNSAVADAITALRAQGWRGVEVTGSNEITASTDGRQNQAVRAPSMTSLGFPAGMDFQTDAGPDGTGTQITVPHGFLVEYSYWSGTGRIHIPPTYTVTPDPANVTNNPSGGWDIQAPTYSIPAGWLLTRDPSGLGGSIATPAGWQVTPSPNAQGGGILFNPAVNEGEWQPLTHSDVKVRAIS</sequence>
<name>A0ABW2KTJ1_9PROT</name>
<evidence type="ECO:0000313" key="2">
    <source>
        <dbReference type="Proteomes" id="UP001596456"/>
    </source>
</evidence>
<gene>
    <name evidence="1" type="ORF">ACFQPS_05605</name>
</gene>
<reference evidence="2" key="1">
    <citation type="journal article" date="2019" name="Int. J. Syst. Evol. Microbiol.">
        <title>The Global Catalogue of Microorganisms (GCM) 10K type strain sequencing project: providing services to taxonomists for standard genome sequencing and annotation.</title>
        <authorList>
            <consortium name="The Broad Institute Genomics Platform"/>
            <consortium name="The Broad Institute Genome Sequencing Center for Infectious Disease"/>
            <person name="Wu L."/>
            <person name="Ma J."/>
        </authorList>
    </citation>
    <scope>NUCLEOTIDE SEQUENCE [LARGE SCALE GENOMIC DNA]</scope>
    <source>
        <strain evidence="2">CGMCC 1.16275</strain>
    </source>
</reference>
<proteinExistence type="predicted"/>
<protein>
    <submittedName>
        <fullName evidence="1">Uncharacterized protein</fullName>
    </submittedName>
</protein>
<comment type="caution">
    <text evidence="1">The sequence shown here is derived from an EMBL/GenBank/DDBJ whole genome shotgun (WGS) entry which is preliminary data.</text>
</comment>
<organism evidence="1 2">
    <name type="scientific">Rhodocista pekingensis</name>
    <dbReference type="NCBI Taxonomy" id="201185"/>
    <lineage>
        <taxon>Bacteria</taxon>
        <taxon>Pseudomonadati</taxon>
        <taxon>Pseudomonadota</taxon>
        <taxon>Alphaproteobacteria</taxon>
        <taxon>Rhodospirillales</taxon>
        <taxon>Azospirillaceae</taxon>
        <taxon>Rhodocista</taxon>
    </lineage>
</organism>
<evidence type="ECO:0000313" key="1">
    <source>
        <dbReference type="EMBL" id="MFC7332630.1"/>
    </source>
</evidence>
<dbReference type="Proteomes" id="UP001596456">
    <property type="component" value="Unassembled WGS sequence"/>
</dbReference>
<keyword evidence="2" id="KW-1185">Reference proteome</keyword>
<dbReference type="EMBL" id="JBHTCM010000006">
    <property type="protein sequence ID" value="MFC7332630.1"/>
    <property type="molecule type" value="Genomic_DNA"/>
</dbReference>